<dbReference type="InterPro" id="IPR015424">
    <property type="entry name" value="PyrdxlP-dep_Trfase"/>
</dbReference>
<dbReference type="GO" id="GO:0008483">
    <property type="term" value="F:transaminase activity"/>
    <property type="evidence" value="ECO:0007669"/>
    <property type="project" value="UniProtKB-KW"/>
</dbReference>
<dbReference type="OrthoDB" id="257609at2"/>
<name>A0A5C6A626_9BACT</name>
<accession>A0A5C6A626</accession>
<sequence length="363" mass="40313">MPITADPSRWPVWPPCDPAIERSIQEAWRSGQWGRYHSDLAAELTRIIQDRYDVSHVRLCCSGTMAVESALRGVGVGRGDEVVVAAYDYPGNLRCIELLEATPVLVDVECNGVTICPASLRQLDRPGIKAVLFSHLYGQLADVQSLRQICQDRGWMMIEDACQVPGAGWIEGDAFRPVGTYSDVATLSFGGSKPLTCGSGGAVVTRDDRIAARIRSYAERPSDTFGLSPLQCAALIPQWPTLATMDDHRRESVRRLIQLDWQSIGVRIVQQNWTDLRTSYYKLAMAVSDPIQRADLRHQMSAIGITLGEGYRSSHRMSQRRVHKPLSLANAATLADQIVLMDHRYLLAEEVAERVGQFVRGHS</sequence>
<keyword evidence="6" id="KW-0032">Aminotransferase</keyword>
<dbReference type="EC" id="2.6.1.100" evidence="6"/>
<dbReference type="InterPro" id="IPR000653">
    <property type="entry name" value="DegT/StrS_aminotransferase"/>
</dbReference>
<dbReference type="InterPro" id="IPR015422">
    <property type="entry name" value="PyrdxlP-dep_Trfase_small"/>
</dbReference>
<dbReference type="Gene3D" id="3.40.640.10">
    <property type="entry name" value="Type I PLP-dependent aspartate aminotransferase-like (Major domain)"/>
    <property type="match status" value="1"/>
</dbReference>
<dbReference type="GO" id="GO:0000271">
    <property type="term" value="P:polysaccharide biosynthetic process"/>
    <property type="evidence" value="ECO:0007669"/>
    <property type="project" value="TreeGrafter"/>
</dbReference>
<evidence type="ECO:0000313" key="6">
    <source>
        <dbReference type="EMBL" id="TWT94959.1"/>
    </source>
</evidence>
<dbReference type="GO" id="GO:0030170">
    <property type="term" value="F:pyridoxal phosphate binding"/>
    <property type="evidence" value="ECO:0007669"/>
    <property type="project" value="TreeGrafter"/>
</dbReference>
<organism evidence="6 7">
    <name type="scientific">Neorhodopirellula pilleata</name>
    <dbReference type="NCBI Taxonomy" id="2714738"/>
    <lineage>
        <taxon>Bacteria</taxon>
        <taxon>Pseudomonadati</taxon>
        <taxon>Planctomycetota</taxon>
        <taxon>Planctomycetia</taxon>
        <taxon>Pirellulales</taxon>
        <taxon>Pirellulaceae</taxon>
        <taxon>Neorhodopirellula</taxon>
    </lineage>
</organism>
<dbReference type="EMBL" id="SJPM01000007">
    <property type="protein sequence ID" value="TWT94959.1"/>
    <property type="molecule type" value="Genomic_DNA"/>
</dbReference>
<evidence type="ECO:0000256" key="3">
    <source>
        <dbReference type="PIRSR" id="PIRSR000390-1"/>
    </source>
</evidence>
<dbReference type="RefSeq" id="WP_146578911.1">
    <property type="nucleotide sequence ID" value="NZ_SJPM01000007.1"/>
</dbReference>
<comment type="similarity">
    <text evidence="2 5">Belongs to the DegT/DnrJ/EryC1 family.</text>
</comment>
<evidence type="ECO:0000256" key="5">
    <source>
        <dbReference type="RuleBase" id="RU004508"/>
    </source>
</evidence>
<evidence type="ECO:0000313" key="7">
    <source>
        <dbReference type="Proteomes" id="UP000316213"/>
    </source>
</evidence>
<dbReference type="PIRSF" id="PIRSF000390">
    <property type="entry name" value="PLP_StrS"/>
    <property type="match status" value="1"/>
</dbReference>
<dbReference type="Gene3D" id="3.90.1150.10">
    <property type="entry name" value="Aspartate Aminotransferase, domain 1"/>
    <property type="match status" value="1"/>
</dbReference>
<comment type="caution">
    <text evidence="6">The sequence shown here is derived from an EMBL/GenBank/DDBJ whole genome shotgun (WGS) entry which is preliminary data.</text>
</comment>
<keyword evidence="6" id="KW-0808">Transferase</keyword>
<reference evidence="6 7" key="1">
    <citation type="submission" date="2019-02" db="EMBL/GenBank/DDBJ databases">
        <title>Deep-cultivation of Planctomycetes and their phenomic and genomic characterization uncovers novel biology.</title>
        <authorList>
            <person name="Wiegand S."/>
            <person name="Jogler M."/>
            <person name="Boedeker C."/>
            <person name="Pinto D."/>
            <person name="Vollmers J."/>
            <person name="Rivas-Marin E."/>
            <person name="Kohn T."/>
            <person name="Peeters S.H."/>
            <person name="Heuer A."/>
            <person name="Rast P."/>
            <person name="Oberbeckmann S."/>
            <person name="Bunk B."/>
            <person name="Jeske O."/>
            <person name="Meyerdierks A."/>
            <person name="Storesund J.E."/>
            <person name="Kallscheuer N."/>
            <person name="Luecker S."/>
            <person name="Lage O.M."/>
            <person name="Pohl T."/>
            <person name="Merkel B.J."/>
            <person name="Hornburger P."/>
            <person name="Mueller R.-W."/>
            <person name="Bruemmer F."/>
            <person name="Labrenz M."/>
            <person name="Spormann A.M."/>
            <person name="Op Den Camp H."/>
            <person name="Overmann J."/>
            <person name="Amann R."/>
            <person name="Jetten M.S.M."/>
            <person name="Mascher T."/>
            <person name="Medema M.H."/>
            <person name="Devos D.P."/>
            <person name="Kaster A.-K."/>
            <person name="Ovreas L."/>
            <person name="Rohde M."/>
            <person name="Galperin M.Y."/>
            <person name="Jogler C."/>
        </authorList>
    </citation>
    <scope>NUCLEOTIDE SEQUENCE [LARGE SCALE GENOMIC DNA]</scope>
    <source>
        <strain evidence="6 7">Pla100</strain>
    </source>
</reference>
<evidence type="ECO:0000256" key="4">
    <source>
        <dbReference type="PIRSR" id="PIRSR000390-2"/>
    </source>
</evidence>
<dbReference type="SUPFAM" id="SSF53383">
    <property type="entry name" value="PLP-dependent transferases"/>
    <property type="match status" value="1"/>
</dbReference>
<evidence type="ECO:0000256" key="2">
    <source>
        <dbReference type="ARBA" id="ARBA00037999"/>
    </source>
</evidence>
<dbReference type="Proteomes" id="UP000316213">
    <property type="component" value="Unassembled WGS sequence"/>
</dbReference>
<dbReference type="PANTHER" id="PTHR30244">
    <property type="entry name" value="TRANSAMINASE"/>
    <property type="match status" value="1"/>
</dbReference>
<gene>
    <name evidence="6" type="primary">btrR</name>
    <name evidence="6" type="ORF">Pla100_35380</name>
</gene>
<protein>
    <submittedName>
        <fullName evidence="6">L-glutamine:2-deoxy-scyllo-inosose aminotransferase</fullName>
        <ecNumber evidence="6">2.6.1.100</ecNumber>
    </submittedName>
</protein>
<feature type="modified residue" description="N6-(pyridoxal phosphate)lysine" evidence="4">
    <location>
        <position position="193"/>
    </location>
</feature>
<keyword evidence="1 4" id="KW-0663">Pyridoxal phosphate</keyword>
<keyword evidence="7" id="KW-1185">Reference proteome</keyword>
<evidence type="ECO:0000256" key="1">
    <source>
        <dbReference type="ARBA" id="ARBA00022898"/>
    </source>
</evidence>
<dbReference type="InterPro" id="IPR015421">
    <property type="entry name" value="PyrdxlP-dep_Trfase_major"/>
</dbReference>
<proteinExistence type="inferred from homology"/>
<dbReference type="PANTHER" id="PTHR30244:SF36">
    <property type="entry name" value="3-OXO-GLUCOSE-6-PHOSPHATE:GLUTAMATE AMINOTRANSFERASE"/>
    <property type="match status" value="1"/>
</dbReference>
<feature type="active site" description="Proton acceptor" evidence="3">
    <location>
        <position position="193"/>
    </location>
</feature>
<dbReference type="AlphaFoldDB" id="A0A5C6A626"/>
<dbReference type="Pfam" id="PF01041">
    <property type="entry name" value="DegT_DnrJ_EryC1"/>
    <property type="match status" value="1"/>
</dbReference>